<sequence length="1402" mass="153607">MTRCCHVSFIFFVFFNVVFSANIICEVGYYVSDSSCFSCKAGYYCPDGINKYPCQKGYYSNNRAVSCTLCSDGQYAPKTNSSNCITCEAGTYSNGDKKEFCTKCSAGTYSYLGSSKCSNCIAGTYSSLGASICTTCLSGYYSLDGASVCYYSAGGTISCTKCGVYQYSLIGSGSCTQCNSTCKTCDNTNGNCSTCYTNSYVSNGVCMSCPAGHYFYLNECLDCPDNTYSSANSSTCLNCISCVACDRTNGHCTLCGKGQYINNTICSNCPSGTNGDGTQCIPCQTGTYSSSSGSDSCTNCSEGYYSDTIFSTTCKKCSNYCKSCEIKNGFCSLCVAGCVLSGNYCYPCEAGTLAIQLTNKCNVCPAGTYSFMQSTTCSMCQTNTYSHEGSSQCLQCNENCQTCDKTNGNCITCISGYGLDKKFNCSICPTGTYANSTNNKCQQCDINTYQSKEGQTFCNTCDINCETCDIISGKCLTCYAGYGFGHNGNCEICGDNNYSLGGTLSCLACPSECTNCCRESGECTSCRSGFKQIINQTTGNEECVSCSLNNNCSSCDLNVNETERNCIECVSGYYLEDNKCKECSQITNCVQCSFKNKDCLACSNDLVTTGDGCISCEEGKVKVTSNMCINCFELIQNCQLCKYNNGIQTCSKCFAPYVINDMTSECVFAYSNTTHYNYEESKEDVNDVGCLHQVNSSCFMCDEDHILVNKECIEKQDENCFDYSMKTCDNCTKNIITTNGNCLIENVCKYQLSQYNQTICMIYNNDTQEGIKVDNCRYTQNEFCYLADDGYYTTLKNNGLTANCDNAKICQNVNNNTVDISCKSDFVITSKFLCSLDTNCVNYNGSVCIECNLNYHIVNAGCVSNNKECVIQNKEICIVCENKSTVDGKCVSTDSINCKEFVGNVCKQCEDDHYKDTTGCLPIEEKYLDCEHVNVVSSSCLECNKSFVLVDNSRVENDINKNTNNIQLISETTTNNCILKSSKGCLRCSDGYYIFNSLCVKCEYPCKHCSNLTYCTKCDAYSYSKNGKCFEYNELLNVCDVMMSTYEGCVACKDGYMRSSDGKQCVGCDTSCATCSNDGDCVICSDGYYRTPNNNTKLCNTQTDLNNCLNKTTSGCTLCEDGFALKDNLCNKCGKNCTLCDATFECSKCGDNNILKDGVCVHFSQIPNCISSQNSLCWECADGYKLSADKIECFANTNYGVVVGLSVVCVVVLVVIIIATITSVVLFLLKKKDNKHTEDICVFKMSRSNIMMTKLDGDILSNKNEISFGDESDKIHIENESRELLCVGNSSKGNVKIQITTKDKCDKYTIRTEPQIVTLKSGFACEFEVFLTPLCTMDLSDEVMIVSLDLNSGKQNTTLMNIKALVEQSTRLDYDEIKTEKKSAKGHLVLSTKELIEEMLLQ</sequence>
<protein>
    <recommendedName>
        <fullName evidence="3">EGF-like domain-containing protein</fullName>
    </recommendedName>
</protein>
<dbReference type="InterPro" id="IPR006212">
    <property type="entry name" value="Furin_repeat"/>
</dbReference>
<feature type="domain" description="EGF-like" evidence="3">
    <location>
        <begin position="460"/>
        <end position="491"/>
    </location>
</feature>
<dbReference type="GeneID" id="14886681"/>
<keyword evidence="1" id="KW-0472">Membrane</keyword>
<feature type="domain" description="EGF-like" evidence="3">
    <location>
        <begin position="184"/>
        <end position="221"/>
    </location>
</feature>
<keyword evidence="5" id="KW-1185">Reference proteome</keyword>
<evidence type="ECO:0000313" key="5">
    <source>
        <dbReference type="Proteomes" id="UP000014680"/>
    </source>
</evidence>
<dbReference type="Gene3D" id="2.10.220.10">
    <property type="entry name" value="Hormone Receptor, Insulin-like Growth Factor Receptor 1, Chain A, domain 2"/>
    <property type="match status" value="2"/>
</dbReference>
<proteinExistence type="predicted"/>
<feature type="signal peptide" evidence="2">
    <location>
        <begin position="1"/>
        <end position="20"/>
    </location>
</feature>
<evidence type="ECO:0000256" key="2">
    <source>
        <dbReference type="SAM" id="SignalP"/>
    </source>
</evidence>
<dbReference type="PANTHER" id="PTHR45756:SF1">
    <property type="entry name" value="PROTEIN KINASE DOMAIN CONTAINING PROTEIN"/>
    <property type="match status" value="1"/>
</dbReference>
<dbReference type="PANTHER" id="PTHR45756">
    <property type="entry name" value="PALMITOYLTRANSFERASE"/>
    <property type="match status" value="1"/>
</dbReference>
<dbReference type="SMART" id="SM00261">
    <property type="entry name" value="FU"/>
    <property type="match status" value="10"/>
</dbReference>
<dbReference type="SUPFAM" id="SSF57184">
    <property type="entry name" value="Growth factor receptor domain"/>
    <property type="match status" value="7"/>
</dbReference>
<evidence type="ECO:0000313" key="4">
    <source>
        <dbReference type="EMBL" id="ELP87680.1"/>
    </source>
</evidence>
<keyword evidence="2" id="KW-0732">Signal</keyword>
<dbReference type="InterPro" id="IPR000742">
    <property type="entry name" value="EGF"/>
</dbReference>
<dbReference type="KEGG" id="eiv:EIN_382340"/>
<organism evidence="4 5">
    <name type="scientific">Entamoeba invadens IP1</name>
    <dbReference type="NCBI Taxonomy" id="370355"/>
    <lineage>
        <taxon>Eukaryota</taxon>
        <taxon>Amoebozoa</taxon>
        <taxon>Evosea</taxon>
        <taxon>Archamoebae</taxon>
        <taxon>Mastigamoebida</taxon>
        <taxon>Entamoebidae</taxon>
        <taxon>Entamoeba</taxon>
    </lineage>
</organism>
<feature type="domain" description="EGF-like" evidence="3">
    <location>
        <begin position="1067"/>
        <end position="1100"/>
    </location>
</feature>
<feature type="domain" description="EGF-like" evidence="3">
    <location>
        <begin position="545"/>
        <end position="581"/>
    </location>
</feature>
<dbReference type="InterPro" id="IPR053215">
    <property type="entry name" value="TKL_Ser/Thr_kinase"/>
</dbReference>
<feature type="domain" description="EGF-like" evidence="3">
    <location>
        <begin position="821"/>
        <end position="863"/>
    </location>
</feature>
<keyword evidence="1" id="KW-0812">Transmembrane</keyword>
<dbReference type="SMART" id="SM01411">
    <property type="entry name" value="Ephrin_rec_like"/>
    <property type="match status" value="10"/>
</dbReference>
<dbReference type="OrthoDB" id="28704at2759"/>
<dbReference type="InterPro" id="IPR009030">
    <property type="entry name" value="Growth_fac_rcpt_cys_sf"/>
</dbReference>
<name>A0A0A1U4B0_ENTIV</name>
<feature type="domain" description="EGF-like" evidence="3">
    <location>
        <begin position="402"/>
        <end position="442"/>
    </location>
</feature>
<dbReference type="Gene3D" id="2.10.50.10">
    <property type="entry name" value="Tumor Necrosis Factor Receptor, subunit A, domain 2"/>
    <property type="match status" value="2"/>
</dbReference>
<dbReference type="Proteomes" id="UP000014680">
    <property type="component" value="Unassembled WGS sequence"/>
</dbReference>
<dbReference type="RefSeq" id="XP_004254451.1">
    <property type="nucleotide sequence ID" value="XM_004254403.1"/>
</dbReference>
<feature type="chain" id="PRO_5001980189" description="EGF-like domain-containing protein" evidence="2">
    <location>
        <begin position="21"/>
        <end position="1402"/>
    </location>
</feature>
<evidence type="ECO:0000256" key="1">
    <source>
        <dbReference type="SAM" id="Phobius"/>
    </source>
</evidence>
<keyword evidence="1" id="KW-1133">Transmembrane helix</keyword>
<dbReference type="EMBL" id="KB206817">
    <property type="protein sequence ID" value="ELP87680.1"/>
    <property type="molecule type" value="Genomic_DNA"/>
</dbReference>
<reference evidence="4 5" key="1">
    <citation type="submission" date="2012-10" db="EMBL/GenBank/DDBJ databases">
        <authorList>
            <person name="Zafar N."/>
            <person name="Inman J."/>
            <person name="Hall N."/>
            <person name="Lorenzi H."/>
            <person name="Caler E."/>
        </authorList>
    </citation>
    <scope>NUCLEOTIDE SEQUENCE [LARGE SCALE GENOMIC DNA]</scope>
    <source>
        <strain evidence="4 5">IP1</strain>
    </source>
</reference>
<feature type="domain" description="EGF-like" evidence="3">
    <location>
        <begin position="244"/>
        <end position="281"/>
    </location>
</feature>
<accession>A0A0A1U4B0</accession>
<dbReference type="SMART" id="SM00181">
    <property type="entry name" value="EGF"/>
    <property type="match status" value="7"/>
</dbReference>
<evidence type="ECO:0000259" key="3">
    <source>
        <dbReference type="SMART" id="SM00181"/>
    </source>
</evidence>
<dbReference type="VEuPathDB" id="AmoebaDB:EIN_382340"/>
<gene>
    <name evidence="4" type="ORF">EIN_382340</name>
</gene>
<feature type="transmembrane region" description="Helical" evidence="1">
    <location>
        <begin position="1199"/>
        <end position="1229"/>
    </location>
</feature>